<dbReference type="PANTHER" id="PTHR30346:SF30">
    <property type="entry name" value="SMALL NEUTRAL PROTEASE REGULATORY PROTEIN"/>
    <property type="match status" value="1"/>
</dbReference>
<evidence type="ECO:0000313" key="6">
    <source>
        <dbReference type="EMBL" id="RQP25191.1"/>
    </source>
</evidence>
<reference evidence="6 7" key="1">
    <citation type="submission" date="2018-08" db="EMBL/GenBank/DDBJ databases">
        <authorList>
            <person name="Khan S.A."/>
            <person name="Jeon C.O."/>
            <person name="Chun B.H."/>
            <person name="Jeong S.E."/>
        </authorList>
    </citation>
    <scope>NUCLEOTIDE SEQUENCE [LARGE SCALE GENOMIC DNA]</scope>
    <source>
        <strain evidence="6 7">S-16</strain>
    </source>
</reference>
<reference evidence="6 7" key="2">
    <citation type="submission" date="2018-12" db="EMBL/GenBank/DDBJ databases">
        <title>Rhizobacter gummiphilus sp. nov., a rubber-degrading bacterium isolated from the soil of a botanical garden in Japan.</title>
        <authorList>
            <person name="Shunsuke S.S."/>
        </authorList>
    </citation>
    <scope>NUCLEOTIDE SEQUENCE [LARGE SCALE GENOMIC DNA]</scope>
    <source>
        <strain evidence="6 7">S-16</strain>
    </source>
</reference>
<dbReference type="GO" id="GO:0003677">
    <property type="term" value="F:DNA binding"/>
    <property type="evidence" value="ECO:0007669"/>
    <property type="project" value="UniProtKB-KW"/>
</dbReference>
<feature type="domain" description="HTH lysR-type" evidence="5">
    <location>
        <begin position="1"/>
        <end position="58"/>
    </location>
</feature>
<proteinExistence type="inferred from homology"/>
<dbReference type="EMBL" id="QUSW01000002">
    <property type="protein sequence ID" value="RQP25191.1"/>
    <property type="molecule type" value="Genomic_DNA"/>
</dbReference>
<organism evidence="6 7">
    <name type="scientific">Piscinibacter terrae</name>
    <dbReference type="NCBI Taxonomy" id="2496871"/>
    <lineage>
        <taxon>Bacteria</taxon>
        <taxon>Pseudomonadati</taxon>
        <taxon>Pseudomonadota</taxon>
        <taxon>Betaproteobacteria</taxon>
        <taxon>Burkholderiales</taxon>
        <taxon>Sphaerotilaceae</taxon>
        <taxon>Piscinibacter</taxon>
    </lineage>
</organism>
<accession>A0A3N7HW23</accession>
<keyword evidence="4" id="KW-0804">Transcription</keyword>
<dbReference type="OrthoDB" id="5292387at2"/>
<dbReference type="SUPFAM" id="SSF46785">
    <property type="entry name" value="Winged helix' DNA-binding domain"/>
    <property type="match status" value="1"/>
</dbReference>
<evidence type="ECO:0000256" key="4">
    <source>
        <dbReference type="ARBA" id="ARBA00023163"/>
    </source>
</evidence>
<evidence type="ECO:0000256" key="1">
    <source>
        <dbReference type="ARBA" id="ARBA00009437"/>
    </source>
</evidence>
<dbReference type="Proteomes" id="UP000267464">
    <property type="component" value="Unassembled WGS sequence"/>
</dbReference>
<dbReference type="PROSITE" id="PS50931">
    <property type="entry name" value="HTH_LYSR"/>
    <property type="match status" value="1"/>
</dbReference>
<dbReference type="Gene3D" id="1.10.10.10">
    <property type="entry name" value="Winged helix-like DNA-binding domain superfamily/Winged helix DNA-binding domain"/>
    <property type="match status" value="1"/>
</dbReference>
<keyword evidence="2" id="KW-0805">Transcription regulation</keyword>
<dbReference type="AlphaFoldDB" id="A0A3N7HW23"/>
<dbReference type="InterPro" id="IPR036388">
    <property type="entry name" value="WH-like_DNA-bd_sf"/>
</dbReference>
<dbReference type="Pfam" id="PF00126">
    <property type="entry name" value="HTH_1"/>
    <property type="match status" value="1"/>
</dbReference>
<dbReference type="PRINTS" id="PR00039">
    <property type="entry name" value="HTHLYSR"/>
</dbReference>
<dbReference type="Pfam" id="PF03466">
    <property type="entry name" value="LysR_substrate"/>
    <property type="match status" value="1"/>
</dbReference>
<dbReference type="GO" id="GO:0032993">
    <property type="term" value="C:protein-DNA complex"/>
    <property type="evidence" value="ECO:0007669"/>
    <property type="project" value="TreeGrafter"/>
</dbReference>
<name>A0A3N7HW23_9BURK</name>
<evidence type="ECO:0000256" key="3">
    <source>
        <dbReference type="ARBA" id="ARBA00023125"/>
    </source>
</evidence>
<dbReference type="FunFam" id="1.10.10.10:FF:000001">
    <property type="entry name" value="LysR family transcriptional regulator"/>
    <property type="match status" value="1"/>
</dbReference>
<sequence>MDIRQLRYFAAVAETGHLTRAAERLGLQQPPLSQQIKAIEAKVGVPLFVRHPKGMSLTDAGRQFQVEAQRMLRAFDAMEQRLLRIASGVEGILHVGFTSSAAAHAFTPQTLRACRSEYPGIELVLDENHAAGLTEAVASSRLECGFIRAVVSRPPGLVFETLLKEPAVVALPLDHPLAANSSAARGVSLAQLDGQNMILVRRTGAPGLYANLLHLCAKAGVRPNVVAEVDRMMTNINLVAAGAGLSVVPQSVQGTHAQAVVYRPLARGVKLDAPLTLVYRKNDCSGAIGNFIALVHRLAKARKASA</sequence>
<dbReference type="InterPro" id="IPR000847">
    <property type="entry name" value="LysR_HTH_N"/>
</dbReference>
<keyword evidence="3" id="KW-0238">DNA-binding</keyword>
<dbReference type="Gene3D" id="3.40.190.10">
    <property type="entry name" value="Periplasmic binding protein-like II"/>
    <property type="match status" value="2"/>
</dbReference>
<comment type="caution">
    <text evidence="6">The sequence shown here is derived from an EMBL/GenBank/DDBJ whole genome shotgun (WGS) entry which is preliminary data.</text>
</comment>
<evidence type="ECO:0000256" key="2">
    <source>
        <dbReference type="ARBA" id="ARBA00023015"/>
    </source>
</evidence>
<dbReference type="PANTHER" id="PTHR30346">
    <property type="entry name" value="TRANSCRIPTIONAL DUAL REGULATOR HCAR-RELATED"/>
    <property type="match status" value="1"/>
</dbReference>
<dbReference type="RefSeq" id="WP_124540099.1">
    <property type="nucleotide sequence ID" value="NZ_QUSW01000002.1"/>
</dbReference>
<evidence type="ECO:0000313" key="7">
    <source>
        <dbReference type="Proteomes" id="UP000267464"/>
    </source>
</evidence>
<comment type="similarity">
    <text evidence="1">Belongs to the LysR transcriptional regulatory family.</text>
</comment>
<dbReference type="GO" id="GO:0003700">
    <property type="term" value="F:DNA-binding transcription factor activity"/>
    <property type="evidence" value="ECO:0007669"/>
    <property type="project" value="InterPro"/>
</dbReference>
<dbReference type="SUPFAM" id="SSF53850">
    <property type="entry name" value="Periplasmic binding protein-like II"/>
    <property type="match status" value="1"/>
</dbReference>
<evidence type="ECO:0000259" key="5">
    <source>
        <dbReference type="PROSITE" id="PS50931"/>
    </source>
</evidence>
<dbReference type="InterPro" id="IPR005119">
    <property type="entry name" value="LysR_subst-bd"/>
</dbReference>
<dbReference type="InterPro" id="IPR036390">
    <property type="entry name" value="WH_DNA-bd_sf"/>
</dbReference>
<protein>
    <submittedName>
        <fullName evidence="6">LysR family transcriptional regulator</fullName>
    </submittedName>
</protein>
<gene>
    <name evidence="6" type="ORF">DZC73_10140</name>
</gene>
<keyword evidence="7" id="KW-1185">Reference proteome</keyword>